<keyword evidence="3 8" id="KW-0819">tRNA processing</keyword>
<comment type="catalytic activity">
    <reaction evidence="7 8">
        <text>adenosine(34) in tRNA + H2O + H(+) = inosine(34) in tRNA + NH4(+)</text>
        <dbReference type="Rhea" id="RHEA:43168"/>
        <dbReference type="Rhea" id="RHEA-COMP:10373"/>
        <dbReference type="Rhea" id="RHEA-COMP:10374"/>
        <dbReference type="ChEBI" id="CHEBI:15377"/>
        <dbReference type="ChEBI" id="CHEBI:15378"/>
        <dbReference type="ChEBI" id="CHEBI:28938"/>
        <dbReference type="ChEBI" id="CHEBI:74411"/>
        <dbReference type="ChEBI" id="CHEBI:82852"/>
        <dbReference type="EC" id="3.5.4.33"/>
    </reaction>
</comment>
<dbReference type="InterPro" id="IPR002125">
    <property type="entry name" value="CMP_dCMP_dom"/>
</dbReference>
<evidence type="ECO:0000256" key="3">
    <source>
        <dbReference type="ARBA" id="ARBA00022694"/>
    </source>
</evidence>
<evidence type="ECO:0000256" key="7">
    <source>
        <dbReference type="ARBA" id="ARBA00048045"/>
    </source>
</evidence>
<feature type="binding site" evidence="8">
    <location>
        <position position="76"/>
    </location>
    <ligand>
        <name>Zn(2+)</name>
        <dbReference type="ChEBI" id="CHEBI:29105"/>
        <note>catalytic</note>
    </ligand>
</feature>
<feature type="binding site" evidence="8">
    <location>
        <position position="106"/>
    </location>
    <ligand>
        <name>Zn(2+)</name>
        <dbReference type="ChEBI" id="CHEBI:29105"/>
        <note>catalytic</note>
    </ligand>
</feature>
<dbReference type="InterPro" id="IPR016192">
    <property type="entry name" value="APOBEC/CMP_deaminase_Zn-bd"/>
</dbReference>
<accession>A0A212JF44</accession>
<keyword evidence="5 8" id="KW-0378">Hydrolase</keyword>
<dbReference type="Gene3D" id="3.40.140.10">
    <property type="entry name" value="Cytidine Deaminase, domain 2"/>
    <property type="match status" value="1"/>
</dbReference>
<comment type="similarity">
    <text evidence="1">Belongs to the cytidine and deoxycytidylate deaminase family. ADAT2 subfamily.</text>
</comment>
<evidence type="ECO:0000256" key="9">
    <source>
        <dbReference type="SAM" id="MobiDB-lite"/>
    </source>
</evidence>
<evidence type="ECO:0000313" key="11">
    <source>
        <dbReference type="EMBL" id="SBV97885.1"/>
    </source>
</evidence>
<feature type="binding site" evidence="8">
    <location>
        <position position="109"/>
    </location>
    <ligand>
        <name>Zn(2+)</name>
        <dbReference type="ChEBI" id="CHEBI:29105"/>
        <note>catalytic</note>
    </ligand>
</feature>
<evidence type="ECO:0000256" key="5">
    <source>
        <dbReference type="ARBA" id="ARBA00022801"/>
    </source>
</evidence>
<dbReference type="HAMAP" id="MF_00972">
    <property type="entry name" value="tRNA_aden_deaminase"/>
    <property type="match status" value="1"/>
</dbReference>
<dbReference type="PROSITE" id="PS00903">
    <property type="entry name" value="CYT_DCMP_DEAMINASES_1"/>
    <property type="match status" value="1"/>
</dbReference>
<dbReference type="EC" id="3.5.4.33" evidence="8"/>
<comment type="cofactor">
    <cofactor evidence="8">
        <name>Zn(2+)</name>
        <dbReference type="ChEBI" id="CHEBI:29105"/>
    </cofactor>
    <text evidence="8">Binds 1 zinc ion per subunit.</text>
</comment>
<dbReference type="NCBIfam" id="NF008113">
    <property type="entry name" value="PRK10860.1"/>
    <property type="match status" value="1"/>
</dbReference>
<dbReference type="EMBL" id="FLUP01000001">
    <property type="protein sequence ID" value="SBV97885.1"/>
    <property type="molecule type" value="Genomic_DNA"/>
</dbReference>
<dbReference type="Pfam" id="PF00383">
    <property type="entry name" value="dCMP_cyt_deam_1"/>
    <property type="match status" value="1"/>
</dbReference>
<dbReference type="PANTHER" id="PTHR11079">
    <property type="entry name" value="CYTOSINE DEAMINASE FAMILY MEMBER"/>
    <property type="match status" value="1"/>
</dbReference>
<dbReference type="PROSITE" id="PS51747">
    <property type="entry name" value="CYT_DCMP_DEAMINASES_2"/>
    <property type="match status" value="1"/>
</dbReference>
<dbReference type="GO" id="GO:0002100">
    <property type="term" value="P:tRNA wobble adenosine to inosine editing"/>
    <property type="evidence" value="ECO:0007669"/>
    <property type="project" value="UniProtKB-UniRule"/>
</dbReference>
<dbReference type="SUPFAM" id="SSF53927">
    <property type="entry name" value="Cytidine deaminase-like"/>
    <property type="match status" value="1"/>
</dbReference>
<evidence type="ECO:0000256" key="8">
    <source>
        <dbReference type="HAMAP-Rule" id="MF_00972"/>
    </source>
</evidence>
<evidence type="ECO:0000256" key="1">
    <source>
        <dbReference type="ARBA" id="ARBA00010669"/>
    </source>
</evidence>
<dbReference type="AlphaFoldDB" id="A0A212JF44"/>
<reference evidence="11" key="1">
    <citation type="submission" date="2016-04" db="EMBL/GenBank/DDBJ databases">
        <authorList>
            <person name="Evans L.H."/>
            <person name="Alamgir A."/>
            <person name="Owens N."/>
            <person name="Weber N.D."/>
            <person name="Virtaneva K."/>
            <person name="Barbian K."/>
            <person name="Babar A."/>
            <person name="Rosenke K."/>
        </authorList>
    </citation>
    <scope>NUCLEOTIDE SEQUENCE</scope>
    <source>
        <strain evidence="11">92-2</strain>
    </source>
</reference>
<keyword evidence="4 8" id="KW-0479">Metal-binding</keyword>
<proteinExistence type="inferred from homology"/>
<evidence type="ECO:0000256" key="2">
    <source>
        <dbReference type="ARBA" id="ARBA00011738"/>
    </source>
</evidence>
<evidence type="ECO:0000256" key="6">
    <source>
        <dbReference type="ARBA" id="ARBA00022833"/>
    </source>
</evidence>
<comment type="subunit">
    <text evidence="2 8">Homodimer.</text>
</comment>
<feature type="domain" description="CMP/dCMP-type deaminase" evidence="10">
    <location>
        <begin position="24"/>
        <end position="136"/>
    </location>
</feature>
<dbReference type="GO" id="GO:0052717">
    <property type="term" value="F:tRNA-specific adenosine-34 deaminase activity"/>
    <property type="evidence" value="ECO:0007669"/>
    <property type="project" value="UniProtKB-UniRule"/>
</dbReference>
<keyword evidence="6 8" id="KW-0862">Zinc</keyword>
<dbReference type="InterPro" id="IPR028883">
    <property type="entry name" value="tRNA_aden_deaminase"/>
</dbReference>
<dbReference type="PANTHER" id="PTHR11079:SF202">
    <property type="entry name" value="TRNA-SPECIFIC ADENOSINE DEAMINASE"/>
    <property type="match status" value="1"/>
</dbReference>
<protein>
    <recommendedName>
        <fullName evidence="8">tRNA-specific adenosine deaminase</fullName>
        <ecNumber evidence="8">3.5.4.33</ecNumber>
    </recommendedName>
</protein>
<feature type="region of interest" description="Disordered" evidence="9">
    <location>
        <begin position="1"/>
        <end position="22"/>
    </location>
</feature>
<organism evidence="11">
    <name type="scientific">uncultured Desulfovibrio sp</name>
    <dbReference type="NCBI Taxonomy" id="167968"/>
    <lineage>
        <taxon>Bacteria</taxon>
        <taxon>Pseudomonadati</taxon>
        <taxon>Thermodesulfobacteriota</taxon>
        <taxon>Desulfovibrionia</taxon>
        <taxon>Desulfovibrionales</taxon>
        <taxon>Desulfovibrionaceae</taxon>
        <taxon>Desulfovibrio</taxon>
        <taxon>environmental samples</taxon>
    </lineage>
</organism>
<dbReference type="GO" id="GO:0008270">
    <property type="term" value="F:zinc ion binding"/>
    <property type="evidence" value="ECO:0007669"/>
    <property type="project" value="UniProtKB-UniRule"/>
</dbReference>
<comment type="function">
    <text evidence="8">Catalyzes the deamination of adenosine to inosine at the wobble position 34 of tRNA(Arg2).</text>
</comment>
<dbReference type="InterPro" id="IPR016193">
    <property type="entry name" value="Cytidine_deaminase-like"/>
</dbReference>
<sequence length="173" mass="17881">MNTDSSDARTFSPAGPLTPPPPGHTWQGLMRLALEKARASGAAGEVPVGALVVAPDGRILACCGNAPIGGNDPTAHAEVLALRAAGAALGNYRLNQCVLVVTLEPCAMCAAAIIHARIAGLVYGAADPLAGAVVSRAEYFDAQCANHRVWHMGGVLSEECASLLHDFFGQRRE</sequence>
<dbReference type="CDD" id="cd01285">
    <property type="entry name" value="nucleoside_deaminase"/>
    <property type="match status" value="1"/>
</dbReference>
<evidence type="ECO:0000259" key="10">
    <source>
        <dbReference type="PROSITE" id="PS51747"/>
    </source>
</evidence>
<evidence type="ECO:0000256" key="4">
    <source>
        <dbReference type="ARBA" id="ARBA00022723"/>
    </source>
</evidence>
<name>A0A212JF44_9BACT</name>
<gene>
    <name evidence="8 11" type="primary">tadA</name>
    <name evidence="11" type="ORF">KM92DES2_10983</name>
</gene>
<feature type="active site" description="Proton donor" evidence="8">
    <location>
        <position position="78"/>
    </location>
</feature>
<dbReference type="RefSeq" id="WP_296966841.1">
    <property type="nucleotide sequence ID" value="NZ_UPYQ01000016.1"/>
</dbReference>